<gene>
    <name evidence="1" type="ORF">BDD14_2859</name>
</gene>
<dbReference type="EMBL" id="SHKW01000001">
    <property type="protein sequence ID" value="RZU41342.1"/>
    <property type="molecule type" value="Genomic_DNA"/>
</dbReference>
<keyword evidence="2" id="KW-1185">Reference proteome</keyword>
<proteinExistence type="predicted"/>
<sequence length="104" mass="11804">MTRRIRRTAMKKNDLFADPRLEIVLHANCYPMRREALGDSTTFIQKSTTCVLALGVGNRNHTVFIQNSTSHFVLNFGGQHFSYKNQQFGTLLGNTKTKITTDDP</sequence>
<accession>A0A4Q7YU23</accession>
<name>A0A4Q7YU23_9BACT</name>
<organism evidence="1 2">
    <name type="scientific">Edaphobacter modestus</name>
    <dbReference type="NCBI Taxonomy" id="388466"/>
    <lineage>
        <taxon>Bacteria</taxon>
        <taxon>Pseudomonadati</taxon>
        <taxon>Acidobacteriota</taxon>
        <taxon>Terriglobia</taxon>
        <taxon>Terriglobales</taxon>
        <taxon>Acidobacteriaceae</taxon>
        <taxon>Edaphobacter</taxon>
    </lineage>
</organism>
<reference evidence="1 2" key="1">
    <citation type="submission" date="2019-02" db="EMBL/GenBank/DDBJ databases">
        <title>Genomic Encyclopedia of Archaeal and Bacterial Type Strains, Phase II (KMG-II): from individual species to whole genera.</title>
        <authorList>
            <person name="Goeker M."/>
        </authorList>
    </citation>
    <scope>NUCLEOTIDE SEQUENCE [LARGE SCALE GENOMIC DNA]</scope>
    <source>
        <strain evidence="1 2">DSM 18101</strain>
    </source>
</reference>
<dbReference type="Proteomes" id="UP000292958">
    <property type="component" value="Unassembled WGS sequence"/>
</dbReference>
<protein>
    <submittedName>
        <fullName evidence="1">Uncharacterized protein</fullName>
    </submittedName>
</protein>
<dbReference type="AlphaFoldDB" id="A0A4Q7YU23"/>
<evidence type="ECO:0000313" key="1">
    <source>
        <dbReference type="EMBL" id="RZU41342.1"/>
    </source>
</evidence>
<comment type="caution">
    <text evidence="1">The sequence shown here is derived from an EMBL/GenBank/DDBJ whole genome shotgun (WGS) entry which is preliminary data.</text>
</comment>
<evidence type="ECO:0000313" key="2">
    <source>
        <dbReference type="Proteomes" id="UP000292958"/>
    </source>
</evidence>